<proteinExistence type="predicted"/>
<keyword evidence="2" id="KW-1185">Reference proteome</keyword>
<dbReference type="AlphaFoldDB" id="A0A0C5VDM3"/>
<dbReference type="KEGG" id="gsn:YC6258_00239"/>
<evidence type="ECO:0000313" key="1">
    <source>
        <dbReference type="EMBL" id="AJQ92291.1"/>
    </source>
</evidence>
<sequence>MQEFWLPYAALSTEYRCSVQFIVVIHRDLIIDSGNPEKVIK</sequence>
<evidence type="ECO:0000313" key="2">
    <source>
        <dbReference type="Proteomes" id="UP000032266"/>
    </source>
</evidence>
<organism evidence="1 2">
    <name type="scientific">Gynuella sunshinyii YC6258</name>
    <dbReference type="NCBI Taxonomy" id="1445510"/>
    <lineage>
        <taxon>Bacteria</taxon>
        <taxon>Pseudomonadati</taxon>
        <taxon>Pseudomonadota</taxon>
        <taxon>Gammaproteobacteria</taxon>
        <taxon>Oceanospirillales</taxon>
        <taxon>Saccharospirillaceae</taxon>
        <taxon>Gynuella</taxon>
    </lineage>
</organism>
<protein>
    <submittedName>
        <fullName evidence="1">Uncharacterized protein</fullName>
    </submittedName>
</protein>
<name>A0A0C5VDM3_9GAMM</name>
<gene>
    <name evidence="1" type="ORF">YC6258_00239</name>
</gene>
<reference evidence="1 2" key="1">
    <citation type="submission" date="2014-01" db="EMBL/GenBank/DDBJ databases">
        <title>Full genme sequencing of cellulolytic bacterium Gynuella sunshinyii YC6258T gen. nov., sp. nov.</title>
        <authorList>
            <person name="Khan H."/>
            <person name="Chung E.J."/>
            <person name="Chung Y.R."/>
        </authorList>
    </citation>
    <scope>NUCLEOTIDE SEQUENCE [LARGE SCALE GENOMIC DNA]</scope>
    <source>
        <strain evidence="1 2">YC6258</strain>
    </source>
</reference>
<accession>A0A0C5VDM3</accession>
<dbReference type="EMBL" id="CP007142">
    <property type="protein sequence ID" value="AJQ92291.1"/>
    <property type="molecule type" value="Genomic_DNA"/>
</dbReference>
<dbReference type="Proteomes" id="UP000032266">
    <property type="component" value="Chromosome"/>
</dbReference>
<dbReference type="HOGENOM" id="CLU_3270753_0_0_6"/>